<organism evidence="1 2">
    <name type="scientific">Limnoraphis robusta CCNP1315</name>
    <dbReference type="NCBI Taxonomy" id="3110306"/>
    <lineage>
        <taxon>Bacteria</taxon>
        <taxon>Bacillati</taxon>
        <taxon>Cyanobacteriota</taxon>
        <taxon>Cyanophyceae</taxon>
        <taxon>Oscillatoriophycideae</taxon>
        <taxon>Oscillatoriales</taxon>
        <taxon>Sirenicapillariaceae</taxon>
        <taxon>Limnoraphis</taxon>
    </lineage>
</organism>
<sequence length="48" mass="5401">MTQADRYGLMAAILDETLSEDERESVDRLLRAVVRGRIHVVDELSALS</sequence>
<gene>
    <name evidence="1" type="ORF">VB854_00575</name>
</gene>
<dbReference type="RefSeq" id="WP_323273828.1">
    <property type="nucleotide sequence ID" value="NZ_JAYGHT010000001.1"/>
</dbReference>
<dbReference type="Proteomes" id="UP001301728">
    <property type="component" value="Unassembled WGS sequence"/>
</dbReference>
<dbReference type="EMBL" id="JAYGHT010000001">
    <property type="protein sequence ID" value="MEA5517434.1"/>
    <property type="molecule type" value="Genomic_DNA"/>
</dbReference>
<comment type="caution">
    <text evidence="1">The sequence shown here is derived from an EMBL/GenBank/DDBJ whole genome shotgun (WGS) entry which is preliminary data.</text>
</comment>
<protein>
    <submittedName>
        <fullName evidence="1">Uncharacterized protein</fullName>
    </submittedName>
</protein>
<keyword evidence="2" id="KW-1185">Reference proteome</keyword>
<evidence type="ECO:0000313" key="1">
    <source>
        <dbReference type="EMBL" id="MEA5517434.1"/>
    </source>
</evidence>
<name>A0ABU5TRD8_9CYAN</name>
<evidence type="ECO:0000313" key="2">
    <source>
        <dbReference type="Proteomes" id="UP001301728"/>
    </source>
</evidence>
<accession>A0ABU5TRD8</accession>
<proteinExistence type="predicted"/>
<reference evidence="1 2" key="1">
    <citation type="submission" date="2023-12" db="EMBL/GenBank/DDBJ databases">
        <title>Baltic Sea Cyanobacteria.</title>
        <authorList>
            <person name="Delbaje E."/>
            <person name="Fewer D.P."/>
            <person name="Shishido T.K."/>
        </authorList>
    </citation>
    <scope>NUCLEOTIDE SEQUENCE [LARGE SCALE GENOMIC DNA]</scope>
    <source>
        <strain evidence="1 2">CCNP 1315</strain>
    </source>
</reference>